<sequence>MKMAAKVRVEVVNEEGMKTSMEREGDFMDESFKPSTISSMVKFLENTLPSPFLSDPSEVDSEDLTIKERLAYFLRYDKRSPGDWFTSSQIRRIYEEAYGEQVGISTLSTYLANMHSEGILVRKGSRAERKYRLAKNMTPTRSESGSRSGADTTANVNSNDMELIECLPLHELIPR</sequence>
<evidence type="ECO:0000313" key="2">
    <source>
        <dbReference type="EMBL" id="QNO52998.1"/>
    </source>
</evidence>
<feature type="compositionally biased region" description="Polar residues" evidence="1">
    <location>
        <begin position="137"/>
        <end position="155"/>
    </location>
</feature>
<accession>A0A7G9YYB4</accession>
<organism evidence="2">
    <name type="scientific">Candidatus Methanophagaceae archaeon ANME-1 ERB6</name>
    <dbReference type="NCBI Taxonomy" id="2759912"/>
    <lineage>
        <taxon>Archaea</taxon>
        <taxon>Methanobacteriati</taxon>
        <taxon>Methanobacteriota</taxon>
        <taxon>Stenosarchaea group</taxon>
        <taxon>Methanomicrobia</taxon>
        <taxon>Candidatus Methanophagales</taxon>
        <taxon>Candidatus Methanophagaceae</taxon>
    </lineage>
</organism>
<dbReference type="AlphaFoldDB" id="A0A7G9YYB4"/>
<name>A0A7G9YYB4_9EURY</name>
<proteinExistence type="predicted"/>
<reference evidence="2" key="1">
    <citation type="submission" date="2020-06" db="EMBL/GenBank/DDBJ databases">
        <title>Unique genomic features of the anaerobic methanotrophic archaea.</title>
        <authorList>
            <person name="Chadwick G.L."/>
            <person name="Skennerton C.T."/>
            <person name="Laso-Perez R."/>
            <person name="Leu A.O."/>
            <person name="Speth D.R."/>
            <person name="Yu H."/>
            <person name="Morgan-Lang C."/>
            <person name="Hatzenpichler R."/>
            <person name="Goudeau D."/>
            <person name="Malmstrom R."/>
            <person name="Brazelton W.J."/>
            <person name="Woyke T."/>
            <person name="Hallam S.J."/>
            <person name="Tyson G.W."/>
            <person name="Wegener G."/>
            <person name="Boetius A."/>
            <person name="Orphan V."/>
        </authorList>
    </citation>
    <scope>NUCLEOTIDE SEQUENCE</scope>
</reference>
<feature type="region of interest" description="Disordered" evidence="1">
    <location>
        <begin position="134"/>
        <end position="155"/>
    </location>
</feature>
<protein>
    <submittedName>
        <fullName evidence="2">Uncharacterized protein</fullName>
    </submittedName>
</protein>
<dbReference type="EMBL" id="MT631528">
    <property type="protein sequence ID" value="QNO52998.1"/>
    <property type="molecule type" value="Genomic_DNA"/>
</dbReference>
<evidence type="ECO:0000256" key="1">
    <source>
        <dbReference type="SAM" id="MobiDB-lite"/>
    </source>
</evidence>
<gene>
    <name evidence="2" type="ORF">PNHJDAII_00002</name>
</gene>